<evidence type="ECO:0000313" key="4">
    <source>
        <dbReference type="EMBL" id="SHJ78760.1"/>
    </source>
</evidence>
<dbReference type="GO" id="GO:0004673">
    <property type="term" value="F:protein histidine kinase activity"/>
    <property type="evidence" value="ECO:0007669"/>
    <property type="project" value="UniProtKB-EC"/>
</dbReference>
<sequence length="182" mass="20424">MKTISEHVLDIVQNSVRAKATLIEIIVNENKENNLYTLVVKDNGCGMPEEILRQSTNPFFTSRKTRKVGLGLSLLKQNAEGANGSFTIDSVPGEGTLVKAVFQKSHLDRPPLGDIWNTWYYTLLSNPEIRLIYKHCTGAGSFEIDSKEIFDMLEGVSLSQKEVREAVIEMIINNLKELEVIN</sequence>
<dbReference type="PANTHER" id="PTHR43065">
    <property type="entry name" value="SENSOR HISTIDINE KINASE"/>
    <property type="match status" value="1"/>
</dbReference>
<dbReference type="InterPro" id="IPR036890">
    <property type="entry name" value="HATPase_C_sf"/>
</dbReference>
<dbReference type="OrthoDB" id="1046984at2"/>
<dbReference type="SMART" id="SM00387">
    <property type="entry name" value="HATPase_c"/>
    <property type="match status" value="1"/>
</dbReference>
<name>A0A1M6M5Y2_9BACT</name>
<dbReference type="EC" id="2.7.13.3" evidence="2"/>
<dbReference type="EMBL" id="FQZE01000030">
    <property type="protein sequence ID" value="SHJ78760.1"/>
    <property type="molecule type" value="Genomic_DNA"/>
</dbReference>
<feature type="domain" description="Histidine kinase" evidence="3">
    <location>
        <begin position="1"/>
        <end position="106"/>
    </location>
</feature>
<organism evidence="4 5">
    <name type="scientific">Tangfeifania diversioriginum</name>
    <dbReference type="NCBI Taxonomy" id="1168035"/>
    <lineage>
        <taxon>Bacteria</taxon>
        <taxon>Pseudomonadati</taxon>
        <taxon>Bacteroidota</taxon>
        <taxon>Bacteroidia</taxon>
        <taxon>Marinilabiliales</taxon>
        <taxon>Prolixibacteraceae</taxon>
        <taxon>Tangfeifania</taxon>
    </lineage>
</organism>
<dbReference type="InterPro" id="IPR004358">
    <property type="entry name" value="Sig_transdc_His_kin-like_C"/>
</dbReference>
<keyword evidence="4" id="KW-0808">Transferase</keyword>
<dbReference type="InterPro" id="IPR005467">
    <property type="entry name" value="His_kinase_dom"/>
</dbReference>
<comment type="catalytic activity">
    <reaction evidence="1">
        <text>ATP + protein L-histidine = ADP + protein N-phospho-L-histidine.</text>
        <dbReference type="EC" id="2.7.13.3"/>
    </reaction>
</comment>
<reference evidence="4 5" key="1">
    <citation type="submission" date="2016-11" db="EMBL/GenBank/DDBJ databases">
        <authorList>
            <person name="Jaros S."/>
            <person name="Januszkiewicz K."/>
            <person name="Wedrychowicz H."/>
        </authorList>
    </citation>
    <scope>NUCLEOTIDE SEQUENCE [LARGE SCALE GENOMIC DNA]</scope>
    <source>
        <strain evidence="4 5">DSM 27063</strain>
    </source>
</reference>
<keyword evidence="5" id="KW-1185">Reference proteome</keyword>
<accession>A0A1M6M5Y2</accession>
<dbReference type="RefSeq" id="WP_073172183.1">
    <property type="nucleotide sequence ID" value="NZ_FQZE01000030.1"/>
</dbReference>
<dbReference type="PANTHER" id="PTHR43065:SF42">
    <property type="entry name" value="TWO-COMPONENT SENSOR PPRA"/>
    <property type="match status" value="1"/>
</dbReference>
<dbReference type="SUPFAM" id="SSF55874">
    <property type="entry name" value="ATPase domain of HSP90 chaperone/DNA topoisomerase II/histidine kinase"/>
    <property type="match status" value="1"/>
</dbReference>
<dbReference type="Proteomes" id="UP000184050">
    <property type="component" value="Unassembled WGS sequence"/>
</dbReference>
<dbReference type="STRING" id="1168035.SAMN05444280_13030"/>
<evidence type="ECO:0000259" key="3">
    <source>
        <dbReference type="PROSITE" id="PS50109"/>
    </source>
</evidence>
<evidence type="ECO:0000313" key="5">
    <source>
        <dbReference type="Proteomes" id="UP000184050"/>
    </source>
</evidence>
<dbReference type="InterPro" id="IPR003594">
    <property type="entry name" value="HATPase_dom"/>
</dbReference>
<dbReference type="CDD" id="cd00075">
    <property type="entry name" value="HATPase"/>
    <property type="match status" value="1"/>
</dbReference>
<dbReference type="PRINTS" id="PR00344">
    <property type="entry name" value="BCTRLSENSOR"/>
</dbReference>
<evidence type="ECO:0000256" key="2">
    <source>
        <dbReference type="ARBA" id="ARBA00012438"/>
    </source>
</evidence>
<gene>
    <name evidence="4" type="ORF">SAMN05444280_13030</name>
</gene>
<dbReference type="PROSITE" id="PS50109">
    <property type="entry name" value="HIS_KIN"/>
    <property type="match status" value="1"/>
</dbReference>
<protein>
    <recommendedName>
        <fullName evidence="2">histidine kinase</fullName>
        <ecNumber evidence="2">2.7.13.3</ecNumber>
    </recommendedName>
</protein>
<proteinExistence type="predicted"/>
<keyword evidence="4" id="KW-0418">Kinase</keyword>
<dbReference type="Pfam" id="PF02518">
    <property type="entry name" value="HATPase_c"/>
    <property type="match status" value="1"/>
</dbReference>
<dbReference type="Gene3D" id="3.30.565.10">
    <property type="entry name" value="Histidine kinase-like ATPase, C-terminal domain"/>
    <property type="match status" value="1"/>
</dbReference>
<evidence type="ECO:0000256" key="1">
    <source>
        <dbReference type="ARBA" id="ARBA00000085"/>
    </source>
</evidence>
<dbReference type="AlphaFoldDB" id="A0A1M6M5Y2"/>